<dbReference type="Pfam" id="PF03469">
    <property type="entry name" value="XH"/>
    <property type="match status" value="1"/>
</dbReference>
<evidence type="ECO:0000313" key="3">
    <source>
        <dbReference type="EMBL" id="MPA60059.1"/>
    </source>
</evidence>
<gene>
    <name evidence="3" type="ORF">Din_029500</name>
</gene>
<name>A0A5B7ATY4_DAVIN</name>
<dbReference type="PANTHER" id="PTHR21596">
    <property type="entry name" value="RIBONUCLEASE P SUBUNIT P38"/>
    <property type="match status" value="1"/>
</dbReference>
<dbReference type="InterPro" id="IPR045177">
    <property type="entry name" value="FDM1-5/IDN2"/>
</dbReference>
<accession>A0A5B7ATY4</accession>
<protein>
    <recommendedName>
        <fullName evidence="2">Factor of DNA methylation 1-5/IDN2 domain-containing protein</fullName>
    </recommendedName>
</protein>
<evidence type="ECO:0000259" key="2">
    <source>
        <dbReference type="Pfam" id="PF03469"/>
    </source>
</evidence>
<dbReference type="PANTHER" id="PTHR21596:SF23">
    <property type="entry name" value="FACTOR OF DNA METHYLATION 4"/>
    <property type="match status" value="1"/>
</dbReference>
<feature type="coiled-coil region" evidence="1">
    <location>
        <begin position="84"/>
        <end position="167"/>
    </location>
</feature>
<dbReference type="EMBL" id="GHES01029500">
    <property type="protein sequence ID" value="MPA60059.1"/>
    <property type="molecule type" value="Transcribed_RNA"/>
</dbReference>
<evidence type="ECO:0000256" key="1">
    <source>
        <dbReference type="SAM" id="Coils"/>
    </source>
</evidence>
<sequence>MLRFEEIRIMQQNVRGELKKILKVQEKISLLCEGRCKELEQREKELEKREAQIENERRKICCEKKMNERATMGQMKVEENDLWLAEYQKREKELHKRIIELEKKLDAKQALELEIERMKGALLVMKHMGEDADLEVKKKMDAIQEDLKQKEVELEDLEALNQALIVREHKSNYELHEARKELIDFCKGHSSRALIGVRQMGELDSKSFHIATKRKYAGEDADNKAVELCSLWEDYVRDPSWHPFKIIKIEGYTKEIIDKEDEKLKELKNEFGDEVFLAVTTALMEMNDYNPSGRYIVPELWNYKEGRKATLKEGVSYILKQCKLLKRMRT</sequence>
<dbReference type="AlphaFoldDB" id="A0A5B7ATY4"/>
<organism evidence="3">
    <name type="scientific">Davidia involucrata</name>
    <name type="common">Dove tree</name>
    <dbReference type="NCBI Taxonomy" id="16924"/>
    <lineage>
        <taxon>Eukaryota</taxon>
        <taxon>Viridiplantae</taxon>
        <taxon>Streptophyta</taxon>
        <taxon>Embryophyta</taxon>
        <taxon>Tracheophyta</taxon>
        <taxon>Spermatophyta</taxon>
        <taxon>Magnoliopsida</taxon>
        <taxon>eudicotyledons</taxon>
        <taxon>Gunneridae</taxon>
        <taxon>Pentapetalae</taxon>
        <taxon>asterids</taxon>
        <taxon>Cornales</taxon>
        <taxon>Nyssaceae</taxon>
        <taxon>Davidia</taxon>
    </lineage>
</organism>
<feature type="domain" description="Factor of DNA methylation 1-5/IDN2" evidence="2">
    <location>
        <begin position="198"/>
        <end position="327"/>
    </location>
</feature>
<dbReference type="InterPro" id="IPR005379">
    <property type="entry name" value="FDM1-5/IDN2_XH"/>
</dbReference>
<proteinExistence type="predicted"/>
<reference evidence="3" key="1">
    <citation type="submission" date="2019-08" db="EMBL/GenBank/DDBJ databases">
        <title>Reference gene set and small RNA set construction with multiple tissues from Davidia involucrata Baill.</title>
        <authorList>
            <person name="Yang H."/>
            <person name="Zhou C."/>
            <person name="Li G."/>
            <person name="Wang J."/>
            <person name="Gao P."/>
            <person name="Wang M."/>
            <person name="Wang R."/>
            <person name="Zhao Y."/>
        </authorList>
    </citation>
    <scope>NUCLEOTIDE SEQUENCE</scope>
    <source>
        <tissue evidence="3">Mixed with DoveR01_LX</tissue>
    </source>
</reference>
<keyword evidence="1" id="KW-0175">Coiled coil</keyword>
<dbReference type="GO" id="GO:0080188">
    <property type="term" value="P:gene silencing by siRNA-directed DNA methylation"/>
    <property type="evidence" value="ECO:0007669"/>
    <property type="project" value="InterPro"/>
</dbReference>